<dbReference type="AlphaFoldDB" id="A0A940P4E1"/>
<name>A0A940P4E1_9ENTE</name>
<proteinExistence type="predicted"/>
<dbReference type="InterPro" id="IPR027417">
    <property type="entry name" value="P-loop_NTPase"/>
</dbReference>
<dbReference type="EMBL" id="JAEEGA010000005">
    <property type="protein sequence ID" value="MBP1041227.1"/>
    <property type="molecule type" value="Genomic_DNA"/>
</dbReference>
<dbReference type="RefSeq" id="WP_209526973.1">
    <property type="nucleotide sequence ID" value="NZ_JAEEGA010000005.1"/>
</dbReference>
<evidence type="ECO:0000313" key="1">
    <source>
        <dbReference type="EMBL" id="MBP1041227.1"/>
    </source>
</evidence>
<gene>
    <name evidence="1" type="ORF">I6N95_09435</name>
</gene>
<protein>
    <submittedName>
        <fullName evidence="1">AAA family ATPase</fullName>
    </submittedName>
</protein>
<organism evidence="1 2">
    <name type="scientific">Vagococcus allomyrinae</name>
    <dbReference type="NCBI Taxonomy" id="2794353"/>
    <lineage>
        <taxon>Bacteria</taxon>
        <taxon>Bacillati</taxon>
        <taxon>Bacillota</taxon>
        <taxon>Bacilli</taxon>
        <taxon>Lactobacillales</taxon>
        <taxon>Enterococcaceae</taxon>
        <taxon>Vagococcus</taxon>
    </lineage>
</organism>
<dbReference type="Pfam" id="PF13671">
    <property type="entry name" value="AAA_33"/>
    <property type="match status" value="1"/>
</dbReference>
<comment type="caution">
    <text evidence="1">The sequence shown here is derived from an EMBL/GenBank/DDBJ whole genome shotgun (WGS) entry which is preliminary data.</text>
</comment>
<dbReference type="Proteomes" id="UP000674938">
    <property type="component" value="Unassembled WGS sequence"/>
</dbReference>
<evidence type="ECO:0000313" key="2">
    <source>
        <dbReference type="Proteomes" id="UP000674938"/>
    </source>
</evidence>
<keyword evidence="2" id="KW-1185">Reference proteome</keyword>
<sequence length="202" mass="23863">MQKTIILLAGYPGTGKTFLAEMLLKSFPHMKLVSPDEFKEQNWDQFGFNNLEEKERLIRKSWKEYYAEIERLCHEQNSVISDYPFSNKQRETLKLLASHYHYQLVTIRLVAELDRLFERQKKRDLAEDRHLGHILTQYHKGMTVEREQADNLLSYENFLLRCTTRGYETFALGRLFEVDVTDFSKVDYSQLLAELATIIGTD</sequence>
<dbReference type="SUPFAM" id="SSF52540">
    <property type="entry name" value="P-loop containing nucleoside triphosphate hydrolases"/>
    <property type="match status" value="1"/>
</dbReference>
<accession>A0A940P4E1</accession>
<reference evidence="1" key="1">
    <citation type="submission" date="2020-12" db="EMBL/GenBank/DDBJ databases">
        <title>Vagococcus allomyrinae sp. nov. and Enterococcus lavae sp. nov., isolated from the larvae of Allomyrina dichotoma.</title>
        <authorList>
            <person name="Lee S.D."/>
        </authorList>
    </citation>
    <scope>NUCLEOTIDE SEQUENCE</scope>
    <source>
        <strain evidence="1">BWB3-3</strain>
    </source>
</reference>
<dbReference type="Gene3D" id="3.40.50.300">
    <property type="entry name" value="P-loop containing nucleotide triphosphate hydrolases"/>
    <property type="match status" value="1"/>
</dbReference>